<reference evidence="1 2" key="1">
    <citation type="journal article" date="2024" name="J Genomics">
        <title>Draft genome sequencing and assembly of Favolaschia claudopus CIRM-BRFM 2984 isolated from oak limbs.</title>
        <authorList>
            <person name="Navarro D."/>
            <person name="Drula E."/>
            <person name="Chaduli D."/>
            <person name="Cazenave R."/>
            <person name="Ahrendt S."/>
            <person name="Wang J."/>
            <person name="Lipzen A."/>
            <person name="Daum C."/>
            <person name="Barry K."/>
            <person name="Grigoriev I.V."/>
            <person name="Favel A."/>
            <person name="Rosso M.N."/>
            <person name="Martin F."/>
        </authorList>
    </citation>
    <scope>NUCLEOTIDE SEQUENCE [LARGE SCALE GENOMIC DNA]</scope>
    <source>
        <strain evidence="1 2">CIRM-BRFM 2984</strain>
    </source>
</reference>
<evidence type="ECO:0000313" key="2">
    <source>
        <dbReference type="Proteomes" id="UP001362999"/>
    </source>
</evidence>
<feature type="non-terminal residue" evidence="1">
    <location>
        <position position="269"/>
    </location>
</feature>
<name>A0AAW0AW34_9AGAR</name>
<dbReference type="Proteomes" id="UP001362999">
    <property type="component" value="Unassembled WGS sequence"/>
</dbReference>
<dbReference type="AlphaFoldDB" id="A0AAW0AW34"/>
<protein>
    <submittedName>
        <fullName evidence="1">Uncharacterized protein</fullName>
    </submittedName>
</protein>
<sequence>MASTSSSSRRRRGSVLNEEDEFSLAWAGGGGGARCAGDEGVGGDNAGLLQGEMTVHRERGYDGDANGGNGAWRSSLREVPSLIRGTGPCSPHPGSPFLRRYRPLAESVIRPVDVGLKATRGCGCVADAARGRTKDDVSLGGILDAMPWWCQDGGEWHVKKLCSSVIVTPALPTRPVIIDVGIEVGNGCSASVSLPAPSTAACERLKRETAQHVLLVPLRSGDSMSRSSSGDSINLTASWTSSAAVTLTLARLAGAVRSHFACAGAASLL</sequence>
<keyword evidence="2" id="KW-1185">Reference proteome</keyword>
<dbReference type="EMBL" id="JAWWNJ010000048">
    <property type="protein sequence ID" value="KAK7017396.1"/>
    <property type="molecule type" value="Genomic_DNA"/>
</dbReference>
<accession>A0AAW0AW34</accession>
<gene>
    <name evidence="1" type="ORF">R3P38DRAFT_3360848</name>
</gene>
<organism evidence="1 2">
    <name type="scientific">Favolaschia claudopus</name>
    <dbReference type="NCBI Taxonomy" id="2862362"/>
    <lineage>
        <taxon>Eukaryota</taxon>
        <taxon>Fungi</taxon>
        <taxon>Dikarya</taxon>
        <taxon>Basidiomycota</taxon>
        <taxon>Agaricomycotina</taxon>
        <taxon>Agaricomycetes</taxon>
        <taxon>Agaricomycetidae</taxon>
        <taxon>Agaricales</taxon>
        <taxon>Marasmiineae</taxon>
        <taxon>Mycenaceae</taxon>
        <taxon>Favolaschia</taxon>
    </lineage>
</organism>
<comment type="caution">
    <text evidence="1">The sequence shown here is derived from an EMBL/GenBank/DDBJ whole genome shotgun (WGS) entry which is preliminary data.</text>
</comment>
<proteinExistence type="predicted"/>
<evidence type="ECO:0000313" key="1">
    <source>
        <dbReference type="EMBL" id="KAK7017396.1"/>
    </source>
</evidence>